<keyword evidence="7" id="KW-1185">Reference proteome</keyword>
<protein>
    <recommendedName>
        <fullName evidence="5">Ubiquitin-like protease family profile domain-containing protein</fullName>
    </recommendedName>
</protein>
<dbReference type="InterPro" id="IPR038765">
    <property type="entry name" value="Papain-like_cys_pep_sf"/>
</dbReference>
<keyword evidence="3" id="KW-0378">Hydrolase</keyword>
<evidence type="ECO:0000313" key="7">
    <source>
        <dbReference type="Proteomes" id="UP001049176"/>
    </source>
</evidence>
<gene>
    <name evidence="6" type="ORF">E1B28_013067</name>
</gene>
<dbReference type="Gene3D" id="3.40.395.10">
    <property type="entry name" value="Adenoviral Proteinase, Chain A"/>
    <property type="match status" value="1"/>
</dbReference>
<dbReference type="AlphaFoldDB" id="A0A9P7RPU7"/>
<proteinExistence type="inferred from homology"/>
<accession>A0A9P7RPU7</accession>
<reference evidence="6" key="1">
    <citation type="journal article" date="2021" name="Genome Biol. Evol.">
        <title>The assembled and annotated genome of the fairy-ring fungus Marasmius oreades.</title>
        <authorList>
            <person name="Hiltunen M."/>
            <person name="Ament-Velasquez S.L."/>
            <person name="Johannesson H."/>
        </authorList>
    </citation>
    <scope>NUCLEOTIDE SEQUENCE</scope>
    <source>
        <strain evidence="6">03SP1</strain>
    </source>
</reference>
<dbReference type="Proteomes" id="UP001049176">
    <property type="component" value="Chromosome 9"/>
</dbReference>
<evidence type="ECO:0000256" key="4">
    <source>
        <dbReference type="SAM" id="MobiDB-lite"/>
    </source>
</evidence>
<feature type="region of interest" description="Disordered" evidence="4">
    <location>
        <begin position="125"/>
        <end position="160"/>
    </location>
</feature>
<dbReference type="Pfam" id="PF02902">
    <property type="entry name" value="Peptidase_C48"/>
    <property type="match status" value="1"/>
</dbReference>
<organism evidence="6 7">
    <name type="scientific">Marasmius oreades</name>
    <name type="common">fairy-ring Marasmius</name>
    <dbReference type="NCBI Taxonomy" id="181124"/>
    <lineage>
        <taxon>Eukaryota</taxon>
        <taxon>Fungi</taxon>
        <taxon>Dikarya</taxon>
        <taxon>Basidiomycota</taxon>
        <taxon>Agaricomycotina</taxon>
        <taxon>Agaricomycetes</taxon>
        <taxon>Agaricomycetidae</taxon>
        <taxon>Agaricales</taxon>
        <taxon>Marasmiineae</taxon>
        <taxon>Marasmiaceae</taxon>
        <taxon>Marasmius</taxon>
    </lineage>
</organism>
<dbReference type="GO" id="GO:0019783">
    <property type="term" value="F:ubiquitin-like protein peptidase activity"/>
    <property type="evidence" value="ECO:0007669"/>
    <property type="project" value="UniProtKB-ARBA"/>
</dbReference>
<comment type="caution">
    <text evidence="6">The sequence shown here is derived from an EMBL/GenBank/DDBJ whole genome shotgun (WGS) entry which is preliminary data.</text>
</comment>
<dbReference type="GeneID" id="66082142"/>
<dbReference type="SUPFAM" id="SSF54001">
    <property type="entry name" value="Cysteine proteinases"/>
    <property type="match status" value="1"/>
</dbReference>
<sequence>MIPIPKPLPTTLAALRDPESSSLWEDVWIARSDNDVAPRWLVDKSVRSGIRAILTLDRCQEERSRLQLEADNMCCWYTQEMIGIKAASSSAQYQKYKTLFTLMLQEHTQLALRWANPFLPLSRLDEDSPHTHNTANPITDPPASFPSLTTPPLSDSTHGGNDVDDLDLGETFQITLDVPTADHYLMEVLDESSEGEEEDDEDHDDVKEIGEGQKLTADAVDSRKTVTALAPSDDHVIRLRLVWEVPSDLPIDSSLLPLIKTFPHWPVEGGQTSKRLAINNVSGFRHIFQADELARIDGSTQQLSGDCINGCAALLQDLLSRDLAACGTSLGAPHTAQQVAIFSTYLIRKVFDEQGNAGVWRFSKVTKYWSAPIWILPLHDKEMEHWLVVVVSLKSQHVQLFDSLGSRRIWDNWLPKVEHVLSRLIAAANEHGHPLAIRISDWIAQPATV</sequence>
<dbReference type="RefSeq" id="XP_043003556.1">
    <property type="nucleotide sequence ID" value="XM_043158212.1"/>
</dbReference>
<dbReference type="KEGG" id="more:E1B28_013067"/>
<evidence type="ECO:0000313" key="6">
    <source>
        <dbReference type="EMBL" id="KAG7087085.1"/>
    </source>
</evidence>
<dbReference type="OrthoDB" id="2976829at2759"/>
<dbReference type="GO" id="GO:0006508">
    <property type="term" value="P:proteolysis"/>
    <property type="evidence" value="ECO:0007669"/>
    <property type="project" value="UniProtKB-KW"/>
</dbReference>
<feature type="compositionally biased region" description="Polar residues" evidence="4">
    <location>
        <begin position="146"/>
        <end position="159"/>
    </location>
</feature>
<dbReference type="EMBL" id="CM032189">
    <property type="protein sequence ID" value="KAG7087085.1"/>
    <property type="molecule type" value="Genomic_DNA"/>
</dbReference>
<evidence type="ECO:0000256" key="3">
    <source>
        <dbReference type="ARBA" id="ARBA00022801"/>
    </source>
</evidence>
<keyword evidence="2" id="KW-0645">Protease</keyword>
<evidence type="ECO:0000256" key="2">
    <source>
        <dbReference type="ARBA" id="ARBA00022670"/>
    </source>
</evidence>
<evidence type="ECO:0000256" key="1">
    <source>
        <dbReference type="ARBA" id="ARBA00005234"/>
    </source>
</evidence>
<feature type="domain" description="Ubiquitin-like protease family profile" evidence="5">
    <location>
        <begin position="332"/>
        <end position="420"/>
    </location>
</feature>
<evidence type="ECO:0000259" key="5">
    <source>
        <dbReference type="Pfam" id="PF02902"/>
    </source>
</evidence>
<name>A0A9P7RPU7_9AGAR</name>
<dbReference type="GO" id="GO:0008234">
    <property type="term" value="F:cysteine-type peptidase activity"/>
    <property type="evidence" value="ECO:0007669"/>
    <property type="project" value="InterPro"/>
</dbReference>
<comment type="similarity">
    <text evidence="1">Belongs to the peptidase C48 family.</text>
</comment>
<dbReference type="InterPro" id="IPR003653">
    <property type="entry name" value="Peptidase_C48_C"/>
</dbReference>